<dbReference type="AlphaFoldDB" id="A0AA40F557"/>
<name>A0AA40F557_9PEZI</name>
<organism evidence="2 3">
    <name type="scientific">Schizothecium vesticola</name>
    <dbReference type="NCBI Taxonomy" id="314040"/>
    <lineage>
        <taxon>Eukaryota</taxon>
        <taxon>Fungi</taxon>
        <taxon>Dikarya</taxon>
        <taxon>Ascomycota</taxon>
        <taxon>Pezizomycotina</taxon>
        <taxon>Sordariomycetes</taxon>
        <taxon>Sordariomycetidae</taxon>
        <taxon>Sordariales</taxon>
        <taxon>Schizotheciaceae</taxon>
        <taxon>Schizothecium</taxon>
    </lineage>
</organism>
<accession>A0AA40F557</accession>
<protein>
    <submittedName>
        <fullName evidence="2">Uncharacterized protein</fullName>
    </submittedName>
</protein>
<dbReference type="Proteomes" id="UP001172155">
    <property type="component" value="Unassembled WGS sequence"/>
</dbReference>
<evidence type="ECO:0000313" key="2">
    <source>
        <dbReference type="EMBL" id="KAK0751407.1"/>
    </source>
</evidence>
<dbReference type="EMBL" id="JAUKUD010000002">
    <property type="protein sequence ID" value="KAK0751407.1"/>
    <property type="molecule type" value="Genomic_DNA"/>
</dbReference>
<sequence>MRLNIFLVAVATTAVVAIDSTSPNPIRVTPAAKLVRHRLIRRSDSEHVVLTDCTRHRKNYLQASQLAYFVGPPDDSPDRTTNVTSDKQQAWAGSGKITIKSSDNVAFSVEIPTVVGEGQFAGSGHNGYSAFSCYAMFKTALYTTKEGLVCDQVYDCDHTTPPEFPNRNPCNNEQQVKRHRHKFSAAQFGLEPTQQHSRRGPGL</sequence>
<keyword evidence="3" id="KW-1185">Reference proteome</keyword>
<reference evidence="2" key="1">
    <citation type="submission" date="2023-06" db="EMBL/GenBank/DDBJ databases">
        <title>Genome-scale phylogeny and comparative genomics of the fungal order Sordariales.</title>
        <authorList>
            <consortium name="Lawrence Berkeley National Laboratory"/>
            <person name="Hensen N."/>
            <person name="Bonometti L."/>
            <person name="Westerberg I."/>
            <person name="Brannstrom I.O."/>
            <person name="Guillou S."/>
            <person name="Cros-Aarteil S."/>
            <person name="Calhoun S."/>
            <person name="Haridas S."/>
            <person name="Kuo A."/>
            <person name="Mondo S."/>
            <person name="Pangilinan J."/>
            <person name="Riley R."/>
            <person name="LaButti K."/>
            <person name="Andreopoulos B."/>
            <person name="Lipzen A."/>
            <person name="Chen C."/>
            <person name="Yanf M."/>
            <person name="Daum C."/>
            <person name="Ng V."/>
            <person name="Clum A."/>
            <person name="Steindorff A."/>
            <person name="Ohm R."/>
            <person name="Martin F."/>
            <person name="Silar P."/>
            <person name="Natvig D."/>
            <person name="Lalanne C."/>
            <person name="Gautier V."/>
            <person name="Ament-velasquez S.L."/>
            <person name="Kruys A."/>
            <person name="Hutchinson M.I."/>
            <person name="Powell A.J."/>
            <person name="Barry K."/>
            <person name="Miller A.N."/>
            <person name="Grigoriev I.V."/>
            <person name="Debuchy R."/>
            <person name="Gladieux P."/>
            <person name="Thoren M.H."/>
            <person name="Johannesson H."/>
        </authorList>
    </citation>
    <scope>NUCLEOTIDE SEQUENCE</scope>
    <source>
        <strain evidence="2">SMH3187-1</strain>
    </source>
</reference>
<comment type="caution">
    <text evidence="2">The sequence shown here is derived from an EMBL/GenBank/DDBJ whole genome shotgun (WGS) entry which is preliminary data.</text>
</comment>
<gene>
    <name evidence="2" type="ORF">B0T18DRAFT_387538</name>
</gene>
<evidence type="ECO:0000313" key="3">
    <source>
        <dbReference type="Proteomes" id="UP001172155"/>
    </source>
</evidence>
<keyword evidence="1" id="KW-0732">Signal</keyword>
<proteinExistence type="predicted"/>
<evidence type="ECO:0000256" key="1">
    <source>
        <dbReference type="SAM" id="SignalP"/>
    </source>
</evidence>
<feature type="chain" id="PRO_5041311956" evidence="1">
    <location>
        <begin position="18"/>
        <end position="203"/>
    </location>
</feature>
<feature type="signal peptide" evidence="1">
    <location>
        <begin position="1"/>
        <end position="17"/>
    </location>
</feature>